<dbReference type="Gene3D" id="2.40.10.270">
    <property type="entry name" value="Bacteriophage SPP1 head-tail adaptor protein"/>
    <property type="match status" value="1"/>
</dbReference>
<gene>
    <name evidence="2" type="ORF">GCM10011415_08520</name>
</gene>
<feature type="region of interest" description="Disordered" evidence="1">
    <location>
        <begin position="1"/>
        <end position="23"/>
    </location>
</feature>
<dbReference type="Pfam" id="PF05521">
    <property type="entry name" value="Phage_HCP"/>
    <property type="match status" value="1"/>
</dbReference>
<keyword evidence="3" id="KW-1185">Reference proteome</keyword>
<name>A0A8J2ZHH7_9RHOB</name>
<comment type="caution">
    <text evidence="2">The sequence shown here is derived from an EMBL/GenBank/DDBJ whole genome shotgun (WGS) entry which is preliminary data.</text>
</comment>
<dbReference type="InterPro" id="IPR008767">
    <property type="entry name" value="Phage_SPP1_head-tail_adaptor"/>
</dbReference>
<dbReference type="InterPro" id="IPR038666">
    <property type="entry name" value="SSP1_head-tail_sf"/>
</dbReference>
<reference evidence="2" key="1">
    <citation type="journal article" date="2014" name="Int. J. Syst. Evol. Microbiol.">
        <title>Complete genome sequence of Corynebacterium casei LMG S-19264T (=DSM 44701T), isolated from a smear-ripened cheese.</title>
        <authorList>
            <consortium name="US DOE Joint Genome Institute (JGI-PGF)"/>
            <person name="Walter F."/>
            <person name="Albersmeier A."/>
            <person name="Kalinowski J."/>
            <person name="Ruckert C."/>
        </authorList>
    </citation>
    <scope>NUCLEOTIDE SEQUENCE</scope>
    <source>
        <strain evidence="2">CGMCC 1.15762</strain>
    </source>
</reference>
<reference evidence="2" key="2">
    <citation type="submission" date="2020-09" db="EMBL/GenBank/DDBJ databases">
        <authorList>
            <person name="Sun Q."/>
            <person name="Zhou Y."/>
        </authorList>
    </citation>
    <scope>NUCLEOTIDE SEQUENCE</scope>
    <source>
        <strain evidence="2">CGMCC 1.15762</strain>
    </source>
</reference>
<organism evidence="2 3">
    <name type="scientific">Salipiger pallidus</name>
    <dbReference type="NCBI Taxonomy" id="1775170"/>
    <lineage>
        <taxon>Bacteria</taxon>
        <taxon>Pseudomonadati</taxon>
        <taxon>Pseudomonadota</taxon>
        <taxon>Alphaproteobacteria</taxon>
        <taxon>Rhodobacterales</taxon>
        <taxon>Roseobacteraceae</taxon>
        <taxon>Salipiger</taxon>
    </lineage>
</organism>
<proteinExistence type="predicted"/>
<evidence type="ECO:0000256" key="1">
    <source>
        <dbReference type="SAM" id="MobiDB-lite"/>
    </source>
</evidence>
<dbReference type="EMBL" id="BMJV01000001">
    <property type="protein sequence ID" value="GGG64262.1"/>
    <property type="molecule type" value="Genomic_DNA"/>
</dbReference>
<accession>A0A8J2ZHH7</accession>
<protein>
    <submittedName>
        <fullName evidence="2">Tail protein</fullName>
    </submittedName>
</protein>
<evidence type="ECO:0000313" key="3">
    <source>
        <dbReference type="Proteomes" id="UP000617145"/>
    </source>
</evidence>
<dbReference type="AlphaFoldDB" id="A0A8J2ZHH7"/>
<dbReference type="RefSeq" id="WP_188788949.1">
    <property type="nucleotide sequence ID" value="NZ_BMJV01000001.1"/>
</dbReference>
<dbReference type="Proteomes" id="UP000617145">
    <property type="component" value="Unassembled WGS sequence"/>
</dbReference>
<evidence type="ECO:0000313" key="2">
    <source>
        <dbReference type="EMBL" id="GGG64262.1"/>
    </source>
</evidence>
<sequence length="112" mass="12143">MKTPILNRSLSLEAPSNAPDGAGGYMRSWAVLGTLWGEIRPRTGRESTGETGPLAINMFRIIVRGAPVGDDSRPVPGQRFRAAGRVYHILAVTESEPDGMYLTCETREEIAA</sequence>
<feature type="compositionally biased region" description="Polar residues" evidence="1">
    <location>
        <begin position="1"/>
        <end position="10"/>
    </location>
</feature>